<feature type="binding site" evidence="5">
    <location>
        <begin position="112"/>
        <end position="113"/>
    </location>
    <ligand>
        <name>S-adenosyl-L-methionine</name>
        <dbReference type="ChEBI" id="CHEBI:59789"/>
    </ligand>
</feature>
<keyword evidence="4 5" id="KW-0949">S-adenosyl-L-methionine</keyword>
<evidence type="ECO:0000256" key="1">
    <source>
        <dbReference type="ARBA" id="ARBA00022428"/>
    </source>
</evidence>
<keyword evidence="1 5" id="KW-0474">Menaquinone biosynthesis</keyword>
<accession>A0A9X3FEK5</accession>
<feature type="binding site" evidence="5">
    <location>
        <position position="65"/>
    </location>
    <ligand>
        <name>S-adenosyl-L-methionine</name>
        <dbReference type="ChEBI" id="CHEBI:59789"/>
    </ligand>
</feature>
<dbReference type="HAMAP" id="MF_01813">
    <property type="entry name" value="MenG_UbiE_methyltr"/>
    <property type="match status" value="1"/>
</dbReference>
<keyword evidence="7" id="KW-1185">Reference proteome</keyword>
<comment type="pathway">
    <text evidence="5">Quinol/quinone metabolism; menaquinone biosynthesis; menaquinol from 1,4-dihydroxy-2-naphthoate: step 2/2.</text>
</comment>
<dbReference type="NCBIfam" id="NF001244">
    <property type="entry name" value="PRK00216.1-5"/>
    <property type="match status" value="1"/>
</dbReference>
<evidence type="ECO:0000313" key="7">
    <source>
        <dbReference type="Proteomes" id="UP001145087"/>
    </source>
</evidence>
<dbReference type="CDD" id="cd02440">
    <property type="entry name" value="AdoMet_MTases"/>
    <property type="match status" value="1"/>
</dbReference>
<evidence type="ECO:0000256" key="4">
    <source>
        <dbReference type="ARBA" id="ARBA00022691"/>
    </source>
</evidence>
<dbReference type="InterPro" id="IPR023576">
    <property type="entry name" value="UbiE/COQ5_MeTrFase_CS"/>
</dbReference>
<dbReference type="PROSITE" id="PS51608">
    <property type="entry name" value="SAM_MT_UBIE"/>
    <property type="match status" value="1"/>
</dbReference>
<keyword evidence="3 5" id="KW-0808">Transferase</keyword>
<comment type="function">
    <text evidence="5">Methyltransferase required for the conversion of demethylmenaquinol (DMKH2) to menaquinol (MKH2).</text>
</comment>
<evidence type="ECO:0000256" key="2">
    <source>
        <dbReference type="ARBA" id="ARBA00022603"/>
    </source>
</evidence>
<dbReference type="Gene3D" id="3.40.50.150">
    <property type="entry name" value="Vaccinia Virus protein VP39"/>
    <property type="match status" value="1"/>
</dbReference>
<dbReference type="SUPFAM" id="SSF53335">
    <property type="entry name" value="S-adenosyl-L-methionine-dependent methyltransferases"/>
    <property type="match status" value="1"/>
</dbReference>
<dbReference type="EMBL" id="JAPOHD010000027">
    <property type="protein sequence ID" value="MCY1721610.1"/>
    <property type="molecule type" value="Genomic_DNA"/>
</dbReference>
<dbReference type="Proteomes" id="UP001145087">
    <property type="component" value="Unassembled WGS sequence"/>
</dbReference>
<dbReference type="Pfam" id="PF01209">
    <property type="entry name" value="Ubie_methyltran"/>
    <property type="match status" value="1"/>
</dbReference>
<dbReference type="GO" id="GO:0009234">
    <property type="term" value="P:menaquinone biosynthetic process"/>
    <property type="evidence" value="ECO:0007669"/>
    <property type="project" value="UniProtKB-UniRule"/>
</dbReference>
<comment type="catalytic activity">
    <reaction evidence="5">
        <text>a 2-demethylmenaquinol + S-adenosyl-L-methionine = a menaquinol + S-adenosyl-L-homocysteine + H(+)</text>
        <dbReference type="Rhea" id="RHEA:42640"/>
        <dbReference type="Rhea" id="RHEA-COMP:9539"/>
        <dbReference type="Rhea" id="RHEA-COMP:9563"/>
        <dbReference type="ChEBI" id="CHEBI:15378"/>
        <dbReference type="ChEBI" id="CHEBI:18151"/>
        <dbReference type="ChEBI" id="CHEBI:55437"/>
        <dbReference type="ChEBI" id="CHEBI:57856"/>
        <dbReference type="ChEBI" id="CHEBI:59789"/>
        <dbReference type="EC" id="2.1.1.163"/>
    </reaction>
</comment>
<dbReference type="PANTHER" id="PTHR43591:SF24">
    <property type="entry name" value="2-METHOXY-6-POLYPRENYL-1,4-BENZOQUINOL METHYLASE, MITOCHONDRIAL"/>
    <property type="match status" value="1"/>
</dbReference>
<dbReference type="GO" id="GO:0032259">
    <property type="term" value="P:methylation"/>
    <property type="evidence" value="ECO:0007669"/>
    <property type="project" value="UniProtKB-KW"/>
</dbReference>
<dbReference type="EC" id="2.1.1.163" evidence="5"/>
<organism evidence="6 7">
    <name type="scientific">Draconibacterium aestuarii</name>
    <dbReference type="NCBI Taxonomy" id="2998507"/>
    <lineage>
        <taxon>Bacteria</taxon>
        <taxon>Pseudomonadati</taxon>
        <taxon>Bacteroidota</taxon>
        <taxon>Bacteroidia</taxon>
        <taxon>Marinilabiliales</taxon>
        <taxon>Prolixibacteraceae</taxon>
        <taxon>Draconibacterium</taxon>
    </lineage>
</organism>
<gene>
    <name evidence="6" type="primary">ubiE</name>
    <name evidence="5" type="synonym">menG</name>
    <name evidence="6" type="ORF">OU798_14735</name>
</gene>
<dbReference type="PROSITE" id="PS01183">
    <property type="entry name" value="UBIE_1"/>
    <property type="match status" value="1"/>
</dbReference>
<evidence type="ECO:0000256" key="5">
    <source>
        <dbReference type="HAMAP-Rule" id="MF_01813"/>
    </source>
</evidence>
<comment type="caution">
    <text evidence="6">The sequence shown here is derived from an EMBL/GenBank/DDBJ whole genome shotgun (WGS) entry which is preliminary data.</text>
</comment>
<dbReference type="InterPro" id="IPR029063">
    <property type="entry name" value="SAM-dependent_MTases_sf"/>
</dbReference>
<dbReference type="RefSeq" id="WP_343333938.1">
    <property type="nucleotide sequence ID" value="NZ_JAPOHD010000027.1"/>
</dbReference>
<dbReference type="InterPro" id="IPR004033">
    <property type="entry name" value="UbiE/COQ5_MeTrFase"/>
</dbReference>
<dbReference type="PROSITE" id="PS01184">
    <property type="entry name" value="UBIE_2"/>
    <property type="match status" value="1"/>
</dbReference>
<evidence type="ECO:0000256" key="3">
    <source>
        <dbReference type="ARBA" id="ARBA00022679"/>
    </source>
</evidence>
<evidence type="ECO:0000313" key="6">
    <source>
        <dbReference type="EMBL" id="MCY1721610.1"/>
    </source>
</evidence>
<comment type="similarity">
    <text evidence="5">Belongs to the class I-like SAM-binding methyltransferase superfamily. MenG/UbiE family.</text>
</comment>
<dbReference type="GO" id="GO:0043770">
    <property type="term" value="F:demethylmenaquinone methyltransferase activity"/>
    <property type="evidence" value="ECO:0007669"/>
    <property type="project" value="UniProtKB-UniRule"/>
</dbReference>
<dbReference type="PANTHER" id="PTHR43591">
    <property type="entry name" value="METHYLTRANSFERASE"/>
    <property type="match status" value="1"/>
</dbReference>
<name>A0A9X3FEK5_9BACT</name>
<protein>
    <recommendedName>
        <fullName evidence="5">Demethylmenaquinone methyltransferase</fullName>
        <ecNumber evidence="5">2.1.1.163</ecNumber>
    </recommendedName>
</protein>
<comment type="caution">
    <text evidence="5">Lacks conserved residue(s) required for the propagation of feature annotation.</text>
</comment>
<sequence length="242" mass="27359">MALPYKQSKQTKKGQVEEMFDNISPKYDVLNHILSVNIDKIWRKKTIKKLKLYSPAKVLDIATGTGDFAVAASKMDRVHITGIDISEGMLNVARKKIAKKNLGNRIEFKKADSENLPFNSDVFDAAIVGFGVRNFENLEKGLSEILRVIKPGGVFFVLEFSKPVSAPFKQIYMFYFMHILPLIGRIISKDNSAYSYLPESVREFPDGERFLTILADVGFVNNKCFRQTLGIASIYEAHKPDI</sequence>
<reference evidence="6" key="1">
    <citation type="submission" date="2022-11" db="EMBL/GenBank/DDBJ databases">
        <title>Marilongibacter aestuarii gen. nov., sp. nov., isolated from tidal flat sediment.</title>
        <authorList>
            <person name="Jiayan W."/>
        </authorList>
    </citation>
    <scope>NUCLEOTIDE SEQUENCE</scope>
    <source>
        <strain evidence="6">Z1-6</strain>
    </source>
</reference>
<keyword evidence="2 5" id="KW-0489">Methyltransferase</keyword>
<feature type="binding site" evidence="5">
    <location>
        <position position="84"/>
    </location>
    <ligand>
        <name>S-adenosyl-L-methionine</name>
        <dbReference type="ChEBI" id="CHEBI:59789"/>
    </ligand>
</feature>
<proteinExistence type="inferred from homology"/>
<dbReference type="AlphaFoldDB" id="A0A9X3FEK5"/>
<dbReference type="NCBIfam" id="TIGR01934">
    <property type="entry name" value="MenG_MenH_UbiE"/>
    <property type="match status" value="1"/>
</dbReference>